<reference evidence="1" key="1">
    <citation type="submission" date="2013-07" db="EMBL/GenBank/DDBJ databases">
        <title>The genome of Eucalyptus grandis.</title>
        <authorList>
            <person name="Schmutz J."/>
            <person name="Hayes R."/>
            <person name="Myburg A."/>
            <person name="Tuskan G."/>
            <person name="Grattapaglia D."/>
            <person name="Rokhsar D.S."/>
        </authorList>
    </citation>
    <scope>NUCLEOTIDE SEQUENCE</scope>
    <source>
        <tissue evidence="1">Leaf extractions</tissue>
    </source>
</reference>
<dbReference type="EMBL" id="KK198758">
    <property type="protein sequence ID" value="KCW68879.1"/>
    <property type="molecule type" value="Genomic_DNA"/>
</dbReference>
<sequence length="76" mass="8835">MKSLCGISSIKQNVMENSFAWVQFYYKIGRKEIIIAQMARLFNDPCNCKRNPIPGNSSFKKKKISSEFKCHTSYHL</sequence>
<protein>
    <submittedName>
        <fullName evidence="1">Uncharacterized protein</fullName>
    </submittedName>
</protein>
<dbReference type="AlphaFoldDB" id="A0A059BSE5"/>
<gene>
    <name evidence="1" type="ORF">EUGRSUZ_F02469</name>
</gene>
<evidence type="ECO:0000313" key="1">
    <source>
        <dbReference type="EMBL" id="KCW68879.1"/>
    </source>
</evidence>
<dbReference type="InParanoid" id="A0A059BSE5"/>
<accession>A0A059BSE5</accession>
<name>A0A059BSE5_EUCGR</name>
<organism evidence="1">
    <name type="scientific">Eucalyptus grandis</name>
    <name type="common">Flooded gum</name>
    <dbReference type="NCBI Taxonomy" id="71139"/>
    <lineage>
        <taxon>Eukaryota</taxon>
        <taxon>Viridiplantae</taxon>
        <taxon>Streptophyta</taxon>
        <taxon>Embryophyta</taxon>
        <taxon>Tracheophyta</taxon>
        <taxon>Spermatophyta</taxon>
        <taxon>Magnoliopsida</taxon>
        <taxon>eudicotyledons</taxon>
        <taxon>Gunneridae</taxon>
        <taxon>Pentapetalae</taxon>
        <taxon>rosids</taxon>
        <taxon>malvids</taxon>
        <taxon>Myrtales</taxon>
        <taxon>Myrtaceae</taxon>
        <taxon>Myrtoideae</taxon>
        <taxon>Eucalypteae</taxon>
        <taxon>Eucalyptus</taxon>
    </lineage>
</organism>
<proteinExistence type="predicted"/>
<dbReference type="Gramene" id="KCW68879">
    <property type="protein sequence ID" value="KCW68879"/>
    <property type="gene ID" value="EUGRSUZ_F02469"/>
</dbReference>